<dbReference type="SUPFAM" id="SSF56935">
    <property type="entry name" value="Porins"/>
    <property type="match status" value="1"/>
</dbReference>
<keyword evidence="3" id="KW-0813">Transport</keyword>
<keyword evidence="14" id="KW-1185">Reference proteome</keyword>
<keyword evidence="7" id="KW-0406">Ion transport</keyword>
<dbReference type="Gene3D" id="2.40.160.10">
    <property type="entry name" value="Porin"/>
    <property type="match status" value="1"/>
</dbReference>
<keyword evidence="6 11" id="KW-0732">Signal</keyword>
<name>A0A1H7N0D6_9BURK</name>
<dbReference type="GO" id="GO:0034220">
    <property type="term" value="P:monoatomic ion transmembrane transport"/>
    <property type="evidence" value="ECO:0007669"/>
    <property type="project" value="InterPro"/>
</dbReference>
<evidence type="ECO:0000256" key="3">
    <source>
        <dbReference type="ARBA" id="ARBA00022448"/>
    </source>
</evidence>
<dbReference type="Proteomes" id="UP000199120">
    <property type="component" value="Unassembled WGS sequence"/>
</dbReference>
<comment type="subcellular location">
    <subcellularLocation>
        <location evidence="1">Cell outer membrane</location>
        <topology evidence="1">Multi-pass membrane protein</topology>
    </subcellularLocation>
</comment>
<dbReference type="PANTHER" id="PTHR34501">
    <property type="entry name" value="PROTEIN YDDL-RELATED"/>
    <property type="match status" value="1"/>
</dbReference>
<dbReference type="InterPro" id="IPR033900">
    <property type="entry name" value="Gram_neg_porin_domain"/>
</dbReference>
<evidence type="ECO:0000313" key="13">
    <source>
        <dbReference type="EMBL" id="SEL16425.1"/>
    </source>
</evidence>
<dbReference type="InterPro" id="IPR001702">
    <property type="entry name" value="Porin_Gram-ve"/>
</dbReference>
<evidence type="ECO:0000256" key="10">
    <source>
        <dbReference type="ARBA" id="ARBA00023237"/>
    </source>
</evidence>
<keyword evidence="8" id="KW-0626">Porin</keyword>
<evidence type="ECO:0000256" key="11">
    <source>
        <dbReference type="SAM" id="SignalP"/>
    </source>
</evidence>
<feature type="chain" id="PRO_5030029106" evidence="11">
    <location>
        <begin position="21"/>
        <end position="379"/>
    </location>
</feature>
<evidence type="ECO:0000256" key="1">
    <source>
        <dbReference type="ARBA" id="ARBA00004571"/>
    </source>
</evidence>
<dbReference type="GO" id="GO:0046930">
    <property type="term" value="C:pore complex"/>
    <property type="evidence" value="ECO:0007669"/>
    <property type="project" value="UniProtKB-KW"/>
</dbReference>
<protein>
    <submittedName>
        <fullName evidence="13">Outer membrane protein (Porin)</fullName>
    </submittedName>
</protein>
<sequence>MKKTIVAAACAAAYACGAHAQNSVTLYGLIDAGLSWTSNAKGSKLWQAGSGNVTGSHWGILGRENLGGGTSALFELENGFSVTNGSLRQGGRLFGYQAYVGLANDRYGTLTLGRQYDPVVDYLAPLSFTGRHPGGNNLSMHPYDNDNLNNSFRVNNAVKYASVDFAGLKFGGLYGFSNEAGGFADNRLYSVGASYANGPLLFGAGYLQANNGGSSNTDGALTLTDRSFIAARQRTYGAGVNYLAGRARFGAVWTRTQLGGLDTINGANGLGLVQNGQGASFSNYEVNASYAFTPFFSLNGEYTFTQGTLSGADGEHRPRWHEVSVQADYFLSKRTDVYAQVSYQHIGADGAGLGADIGGQTPSSSNQQTVVGVGMRHRF</sequence>
<gene>
    <name evidence="13" type="ORF">SAMN05192542_105252</name>
</gene>
<keyword evidence="10" id="KW-0998">Cell outer membrane</keyword>
<dbReference type="PRINTS" id="PR00182">
    <property type="entry name" value="ECOLNEIPORIN"/>
</dbReference>
<evidence type="ECO:0000256" key="5">
    <source>
        <dbReference type="ARBA" id="ARBA00022692"/>
    </source>
</evidence>
<evidence type="ECO:0000256" key="2">
    <source>
        <dbReference type="ARBA" id="ARBA00011233"/>
    </source>
</evidence>
<dbReference type="CDD" id="cd00342">
    <property type="entry name" value="gram_neg_porins"/>
    <property type="match status" value="1"/>
</dbReference>
<proteinExistence type="predicted"/>
<evidence type="ECO:0000256" key="6">
    <source>
        <dbReference type="ARBA" id="ARBA00022729"/>
    </source>
</evidence>
<accession>A0A1H7N0D6</accession>
<evidence type="ECO:0000256" key="7">
    <source>
        <dbReference type="ARBA" id="ARBA00023065"/>
    </source>
</evidence>
<evidence type="ECO:0000259" key="12">
    <source>
        <dbReference type="Pfam" id="PF13609"/>
    </source>
</evidence>
<evidence type="ECO:0000256" key="9">
    <source>
        <dbReference type="ARBA" id="ARBA00023136"/>
    </source>
</evidence>
<dbReference type="InterPro" id="IPR023614">
    <property type="entry name" value="Porin_dom_sf"/>
</dbReference>
<reference evidence="14" key="1">
    <citation type="submission" date="2016-10" db="EMBL/GenBank/DDBJ databases">
        <authorList>
            <person name="Varghese N."/>
            <person name="Submissions S."/>
        </authorList>
    </citation>
    <scope>NUCLEOTIDE SEQUENCE [LARGE SCALE GENOMIC DNA]</scope>
    <source>
        <strain evidence="14">LMG 26416</strain>
    </source>
</reference>
<dbReference type="GO" id="GO:0015288">
    <property type="term" value="F:porin activity"/>
    <property type="evidence" value="ECO:0007669"/>
    <property type="project" value="UniProtKB-KW"/>
</dbReference>
<dbReference type="STRING" id="416943.SAMN05445871_1478"/>
<dbReference type="PANTHER" id="PTHR34501:SF9">
    <property type="entry name" value="MAJOR OUTER MEMBRANE PROTEIN P.IA"/>
    <property type="match status" value="1"/>
</dbReference>
<dbReference type="InterPro" id="IPR050298">
    <property type="entry name" value="Gram-neg_bact_OMP"/>
</dbReference>
<dbReference type="PROSITE" id="PS51257">
    <property type="entry name" value="PROKAR_LIPOPROTEIN"/>
    <property type="match status" value="1"/>
</dbReference>
<dbReference type="RefSeq" id="WP_090543570.1">
    <property type="nucleotide sequence ID" value="NZ_FNSR01000001.1"/>
</dbReference>
<feature type="signal peptide" evidence="11">
    <location>
        <begin position="1"/>
        <end position="20"/>
    </location>
</feature>
<feature type="domain" description="Porin" evidence="12">
    <location>
        <begin position="7"/>
        <end position="344"/>
    </location>
</feature>
<comment type="subunit">
    <text evidence="2">Homotrimer.</text>
</comment>
<dbReference type="AlphaFoldDB" id="A0A1H7N0D6"/>
<dbReference type="GO" id="GO:0009279">
    <property type="term" value="C:cell outer membrane"/>
    <property type="evidence" value="ECO:0007669"/>
    <property type="project" value="UniProtKB-SubCell"/>
</dbReference>
<evidence type="ECO:0000256" key="4">
    <source>
        <dbReference type="ARBA" id="ARBA00022452"/>
    </source>
</evidence>
<dbReference type="EMBL" id="FOAJ01000005">
    <property type="protein sequence ID" value="SEL16425.1"/>
    <property type="molecule type" value="Genomic_DNA"/>
</dbReference>
<organism evidence="13 14">
    <name type="scientific">Paraburkholderia caballeronis</name>
    <dbReference type="NCBI Taxonomy" id="416943"/>
    <lineage>
        <taxon>Bacteria</taxon>
        <taxon>Pseudomonadati</taxon>
        <taxon>Pseudomonadota</taxon>
        <taxon>Betaproteobacteria</taxon>
        <taxon>Burkholderiales</taxon>
        <taxon>Burkholderiaceae</taxon>
        <taxon>Paraburkholderia</taxon>
    </lineage>
</organism>
<dbReference type="Pfam" id="PF13609">
    <property type="entry name" value="Porin_4"/>
    <property type="match status" value="1"/>
</dbReference>
<dbReference type="OrthoDB" id="8988845at2"/>
<keyword evidence="4" id="KW-1134">Transmembrane beta strand</keyword>
<evidence type="ECO:0000256" key="8">
    <source>
        <dbReference type="ARBA" id="ARBA00023114"/>
    </source>
</evidence>
<keyword evidence="9" id="KW-0472">Membrane</keyword>
<keyword evidence="5" id="KW-0812">Transmembrane</keyword>
<evidence type="ECO:0000313" key="14">
    <source>
        <dbReference type="Proteomes" id="UP000199120"/>
    </source>
</evidence>